<feature type="region of interest" description="Disordered" evidence="6">
    <location>
        <begin position="102"/>
        <end position="133"/>
    </location>
</feature>
<dbReference type="InterPro" id="IPR016177">
    <property type="entry name" value="DNA-bd_dom_sf"/>
</dbReference>
<evidence type="ECO:0000259" key="7">
    <source>
        <dbReference type="PROSITE" id="PS50982"/>
    </source>
</evidence>
<keyword evidence="5" id="KW-0539">Nucleus</keyword>
<dbReference type="Pfam" id="PF01429">
    <property type="entry name" value="MBD"/>
    <property type="match status" value="2"/>
</dbReference>
<evidence type="ECO:0000256" key="4">
    <source>
        <dbReference type="ARBA" id="ARBA00023163"/>
    </source>
</evidence>
<evidence type="ECO:0000256" key="3">
    <source>
        <dbReference type="ARBA" id="ARBA00023125"/>
    </source>
</evidence>
<sequence length="384" mass="43660">MEQGRGSPDRKHVPLRLLLSGYGGGNEYSQRRQLAVYNPPPPPPQQQPAFGATRFKVPEGWVVKEVPRADASRVDKYYYEPSTGHKFRSLREVERYINGEVYTPRRRRSKTLKLGNSGSHSKSQSQNSSYRKMVNSAGKMLKLKEEEEDPNKYKMAIMPAKNIPFSSPYRLPEGWVVEEVPRNTRGRGGYVDKYYYEPGTGRKFRSLSSVDRHLADRNEHTMLSETLTELREYNMPMSKAFKIGSHVKSSNSLWKNNIQRDRVQSATFSSPPLKINWVIAGPGGDSWNPFIGGSLVPESVKQQWLAGFSDDETEEGRNCMQLLNENFNFSSVSFMFLTEKSLAGYVGKTDIGSKDSFMLVCYCVIVWNAEEKSGSLMQIFTKRG</sequence>
<keyword evidence="3" id="KW-0238">DNA-binding</keyword>
<evidence type="ECO:0000256" key="6">
    <source>
        <dbReference type="SAM" id="MobiDB-lite"/>
    </source>
</evidence>
<keyword evidence="9" id="KW-1185">Reference proteome</keyword>
<keyword evidence="4" id="KW-0804">Transcription</keyword>
<feature type="domain" description="MBD" evidence="7">
    <location>
        <begin position="47"/>
        <end position="117"/>
    </location>
</feature>
<protein>
    <recommendedName>
        <fullName evidence="7">MBD domain-containing protein</fullName>
    </recommendedName>
</protein>
<dbReference type="SUPFAM" id="SSF54171">
    <property type="entry name" value="DNA-binding domain"/>
    <property type="match status" value="2"/>
</dbReference>
<proteinExistence type="predicted"/>
<feature type="domain" description="MBD" evidence="7">
    <location>
        <begin position="161"/>
        <end position="240"/>
    </location>
</feature>
<evidence type="ECO:0000256" key="5">
    <source>
        <dbReference type="ARBA" id="ARBA00023242"/>
    </source>
</evidence>
<comment type="subcellular location">
    <subcellularLocation>
        <location evidence="1">Nucleus</location>
    </subcellularLocation>
</comment>
<dbReference type="EMBL" id="JAUIZM010000007">
    <property type="protein sequence ID" value="KAK1373684.1"/>
    <property type="molecule type" value="Genomic_DNA"/>
</dbReference>
<accession>A0AAD8MI68</accession>
<feature type="compositionally biased region" description="Low complexity" evidence="6">
    <location>
        <begin position="115"/>
        <end position="129"/>
    </location>
</feature>
<evidence type="ECO:0000256" key="2">
    <source>
        <dbReference type="ARBA" id="ARBA00023015"/>
    </source>
</evidence>
<gene>
    <name evidence="8" type="ORF">POM88_029877</name>
</gene>
<evidence type="ECO:0000256" key="1">
    <source>
        <dbReference type="ARBA" id="ARBA00004123"/>
    </source>
</evidence>
<comment type="caution">
    <text evidence="8">The sequence shown here is derived from an EMBL/GenBank/DDBJ whole genome shotgun (WGS) entry which is preliminary data.</text>
</comment>
<dbReference type="GO" id="GO:0003677">
    <property type="term" value="F:DNA binding"/>
    <property type="evidence" value="ECO:0007669"/>
    <property type="project" value="UniProtKB-KW"/>
</dbReference>
<dbReference type="Proteomes" id="UP001237642">
    <property type="component" value="Unassembled WGS sequence"/>
</dbReference>
<dbReference type="PANTHER" id="PTHR12396">
    <property type="entry name" value="METHYL-CPG BINDING PROTEIN, MBD"/>
    <property type="match status" value="1"/>
</dbReference>
<dbReference type="GO" id="GO:0005634">
    <property type="term" value="C:nucleus"/>
    <property type="evidence" value="ECO:0007669"/>
    <property type="project" value="UniProtKB-SubCell"/>
</dbReference>
<dbReference type="PROSITE" id="PS50982">
    <property type="entry name" value="MBD"/>
    <property type="match status" value="2"/>
</dbReference>
<name>A0AAD8MI68_9APIA</name>
<organism evidence="8 9">
    <name type="scientific">Heracleum sosnowskyi</name>
    <dbReference type="NCBI Taxonomy" id="360622"/>
    <lineage>
        <taxon>Eukaryota</taxon>
        <taxon>Viridiplantae</taxon>
        <taxon>Streptophyta</taxon>
        <taxon>Embryophyta</taxon>
        <taxon>Tracheophyta</taxon>
        <taxon>Spermatophyta</taxon>
        <taxon>Magnoliopsida</taxon>
        <taxon>eudicotyledons</taxon>
        <taxon>Gunneridae</taxon>
        <taxon>Pentapetalae</taxon>
        <taxon>asterids</taxon>
        <taxon>campanulids</taxon>
        <taxon>Apiales</taxon>
        <taxon>Apiaceae</taxon>
        <taxon>Apioideae</taxon>
        <taxon>apioid superclade</taxon>
        <taxon>Tordylieae</taxon>
        <taxon>Tordyliinae</taxon>
        <taxon>Heracleum</taxon>
    </lineage>
</organism>
<dbReference type="PANTHER" id="PTHR12396:SF38">
    <property type="entry name" value="METHYL-CPG-BINDING DOMAIN-CONTAINING PROTEIN 7"/>
    <property type="match status" value="1"/>
</dbReference>
<dbReference type="InterPro" id="IPR001739">
    <property type="entry name" value="Methyl_CpG_DNA-bd"/>
</dbReference>
<evidence type="ECO:0000313" key="8">
    <source>
        <dbReference type="EMBL" id="KAK1373684.1"/>
    </source>
</evidence>
<reference evidence="8" key="2">
    <citation type="submission" date="2023-05" db="EMBL/GenBank/DDBJ databases">
        <authorList>
            <person name="Schelkunov M.I."/>
        </authorList>
    </citation>
    <scope>NUCLEOTIDE SEQUENCE</scope>
    <source>
        <strain evidence="8">Hsosn_3</strain>
        <tissue evidence="8">Leaf</tissue>
    </source>
</reference>
<evidence type="ECO:0000313" key="9">
    <source>
        <dbReference type="Proteomes" id="UP001237642"/>
    </source>
</evidence>
<dbReference type="AlphaFoldDB" id="A0AAD8MI68"/>
<keyword evidence="2" id="KW-0805">Transcription regulation</keyword>
<reference evidence="8" key="1">
    <citation type="submission" date="2023-02" db="EMBL/GenBank/DDBJ databases">
        <title>Genome of toxic invasive species Heracleum sosnowskyi carries increased number of genes despite the absence of recent whole-genome duplications.</title>
        <authorList>
            <person name="Schelkunov M."/>
            <person name="Shtratnikova V."/>
            <person name="Makarenko M."/>
            <person name="Klepikova A."/>
            <person name="Omelchenko D."/>
            <person name="Novikova G."/>
            <person name="Obukhova E."/>
            <person name="Bogdanov V."/>
            <person name="Penin A."/>
            <person name="Logacheva M."/>
        </authorList>
    </citation>
    <scope>NUCLEOTIDE SEQUENCE</scope>
    <source>
        <strain evidence="8">Hsosn_3</strain>
        <tissue evidence="8">Leaf</tissue>
    </source>
</reference>
<dbReference type="Gene3D" id="3.30.890.10">
    <property type="entry name" value="Methyl-cpg-binding Protein 2, Chain A"/>
    <property type="match status" value="2"/>
</dbReference>